<accession>A0AAP0DBA3</accession>
<proteinExistence type="predicted"/>
<dbReference type="EMBL" id="JBCNJP010000013">
    <property type="protein sequence ID" value="KAK9069377.1"/>
    <property type="molecule type" value="Genomic_DNA"/>
</dbReference>
<organism evidence="1 2">
    <name type="scientific">Deinandra increscens subsp. villosa</name>
    <dbReference type="NCBI Taxonomy" id="3103831"/>
    <lineage>
        <taxon>Eukaryota</taxon>
        <taxon>Viridiplantae</taxon>
        <taxon>Streptophyta</taxon>
        <taxon>Embryophyta</taxon>
        <taxon>Tracheophyta</taxon>
        <taxon>Spermatophyta</taxon>
        <taxon>Magnoliopsida</taxon>
        <taxon>eudicotyledons</taxon>
        <taxon>Gunneridae</taxon>
        <taxon>Pentapetalae</taxon>
        <taxon>asterids</taxon>
        <taxon>campanulids</taxon>
        <taxon>Asterales</taxon>
        <taxon>Asteraceae</taxon>
        <taxon>Asteroideae</taxon>
        <taxon>Heliantheae alliance</taxon>
        <taxon>Madieae</taxon>
        <taxon>Madiinae</taxon>
        <taxon>Deinandra</taxon>
    </lineage>
</organism>
<reference evidence="1 2" key="1">
    <citation type="submission" date="2024-04" db="EMBL/GenBank/DDBJ databases">
        <title>The reference genome of an endangered Asteraceae, Deinandra increscens subsp. villosa, native to the Central Coast of California.</title>
        <authorList>
            <person name="Guilliams M."/>
            <person name="Hasenstab-Lehman K."/>
            <person name="Meyer R."/>
            <person name="Mcevoy S."/>
        </authorList>
    </citation>
    <scope>NUCLEOTIDE SEQUENCE [LARGE SCALE GENOMIC DNA]</scope>
    <source>
        <tissue evidence="1">Leaf</tissue>
    </source>
</reference>
<keyword evidence="2" id="KW-1185">Reference proteome</keyword>
<dbReference type="SUPFAM" id="SSF53756">
    <property type="entry name" value="UDP-Glycosyltransferase/glycogen phosphorylase"/>
    <property type="match status" value="1"/>
</dbReference>
<dbReference type="AlphaFoldDB" id="A0AAP0DBA3"/>
<evidence type="ECO:0000313" key="1">
    <source>
        <dbReference type="EMBL" id="KAK9069377.1"/>
    </source>
</evidence>
<gene>
    <name evidence="1" type="ORF">SSX86_011280</name>
</gene>
<sequence length="115" mass="12692">MFPFFAFGHIIPFVRLSNKLSSYPGIKISFLVASSSFNRIKTMLNPTTTINLIPLTLPHVDGLQDGVENTSETSPATSELLKVALDIMQPEIKTLLANLKPTFVFLTLHNGGYLK</sequence>
<name>A0AAP0DBA3_9ASTR</name>
<evidence type="ECO:0000313" key="2">
    <source>
        <dbReference type="Proteomes" id="UP001408789"/>
    </source>
</evidence>
<dbReference type="Proteomes" id="UP001408789">
    <property type="component" value="Unassembled WGS sequence"/>
</dbReference>
<comment type="caution">
    <text evidence="1">The sequence shown here is derived from an EMBL/GenBank/DDBJ whole genome shotgun (WGS) entry which is preliminary data.</text>
</comment>
<dbReference type="Gene3D" id="3.40.50.2000">
    <property type="entry name" value="Glycogen Phosphorylase B"/>
    <property type="match status" value="1"/>
</dbReference>
<protein>
    <submittedName>
        <fullName evidence="1">Uncharacterized protein</fullName>
    </submittedName>
</protein>